<name>A0A7Y6NT93_9BURK</name>
<dbReference type="EMBL" id="JABWMJ010000020">
    <property type="protein sequence ID" value="NUZ08937.1"/>
    <property type="molecule type" value="Genomic_DNA"/>
</dbReference>
<organism evidence="1 2">
    <name type="scientific">Piscinibacter koreensis</name>
    <dbReference type="NCBI Taxonomy" id="2742824"/>
    <lineage>
        <taxon>Bacteria</taxon>
        <taxon>Pseudomonadati</taxon>
        <taxon>Pseudomonadota</taxon>
        <taxon>Betaproteobacteria</taxon>
        <taxon>Burkholderiales</taxon>
        <taxon>Sphaerotilaceae</taxon>
        <taxon>Piscinibacter</taxon>
    </lineage>
</organism>
<dbReference type="Proteomes" id="UP000529637">
    <property type="component" value="Unassembled WGS sequence"/>
</dbReference>
<dbReference type="Pfam" id="PF04343">
    <property type="entry name" value="DUF488"/>
    <property type="match status" value="1"/>
</dbReference>
<gene>
    <name evidence="1" type="ORF">HQN59_24655</name>
</gene>
<dbReference type="InterPro" id="IPR007438">
    <property type="entry name" value="DUF488"/>
</dbReference>
<accession>A0A7Y6NT93</accession>
<sequence>MKGLFTIGYEGASLADFVRTLTREGVTTLLDVRELPLSRRKGFSKTSLAELLTSRGIAYRHERALGTPRPLRRSLAVERDYPAFFAAFGAHLDSHSRVLEELSASLEGRVALMCFERDHKACHRSSVADRLKAITGLPVRHLEVTHVPAEAGESRDLGQSVPAAEPKVRRDRLLCGDHA</sequence>
<keyword evidence="2" id="KW-1185">Reference proteome</keyword>
<evidence type="ECO:0000313" key="2">
    <source>
        <dbReference type="Proteomes" id="UP000529637"/>
    </source>
</evidence>
<comment type="caution">
    <text evidence="1">The sequence shown here is derived from an EMBL/GenBank/DDBJ whole genome shotgun (WGS) entry which is preliminary data.</text>
</comment>
<dbReference type="PANTHER" id="PTHR39337:SF1">
    <property type="entry name" value="BLR5642 PROTEIN"/>
    <property type="match status" value="1"/>
</dbReference>
<proteinExistence type="predicted"/>
<protein>
    <submittedName>
        <fullName evidence="1">DUF488 domain-containing protein</fullName>
    </submittedName>
</protein>
<dbReference type="AlphaFoldDB" id="A0A7Y6NT93"/>
<reference evidence="1 2" key="1">
    <citation type="submission" date="2020-06" db="EMBL/GenBank/DDBJ databases">
        <title>Schlegella sp. ID0723 isolated from air conditioner.</title>
        <authorList>
            <person name="Kim D.Y."/>
            <person name="Kim D.-U."/>
        </authorList>
    </citation>
    <scope>NUCLEOTIDE SEQUENCE [LARGE SCALE GENOMIC DNA]</scope>
    <source>
        <strain evidence="1 2">ID0723</strain>
    </source>
</reference>
<dbReference type="PANTHER" id="PTHR39337">
    <property type="entry name" value="BLR5642 PROTEIN"/>
    <property type="match status" value="1"/>
</dbReference>
<dbReference type="RefSeq" id="WP_176071794.1">
    <property type="nucleotide sequence ID" value="NZ_JABWMJ010000020.1"/>
</dbReference>
<evidence type="ECO:0000313" key="1">
    <source>
        <dbReference type="EMBL" id="NUZ08937.1"/>
    </source>
</evidence>